<dbReference type="PROSITE" id="PS52035">
    <property type="entry name" value="PEPTIDASE_M14"/>
    <property type="match status" value="1"/>
</dbReference>
<feature type="compositionally biased region" description="Low complexity" evidence="10">
    <location>
        <begin position="1241"/>
        <end position="1256"/>
    </location>
</feature>
<keyword evidence="4" id="KW-0645">Protease</keyword>
<protein>
    <recommendedName>
        <fullName evidence="11">Peptidase M14 domain-containing protein</fullName>
    </recommendedName>
</protein>
<evidence type="ECO:0000256" key="3">
    <source>
        <dbReference type="ARBA" id="ARBA00022645"/>
    </source>
</evidence>
<dbReference type="InterPro" id="IPR000834">
    <property type="entry name" value="Peptidase_M14"/>
</dbReference>
<dbReference type="CDD" id="cd06907">
    <property type="entry name" value="M14_AGBL2-3_like"/>
    <property type="match status" value="1"/>
</dbReference>
<feature type="compositionally biased region" description="Basic and acidic residues" evidence="10">
    <location>
        <begin position="689"/>
        <end position="705"/>
    </location>
</feature>
<comment type="caution">
    <text evidence="12">The sequence shown here is derived from an EMBL/GenBank/DDBJ whole genome shotgun (WGS) entry which is preliminary data.</text>
</comment>
<feature type="region of interest" description="Disordered" evidence="10">
    <location>
        <begin position="1360"/>
        <end position="1403"/>
    </location>
</feature>
<feature type="region of interest" description="Disordered" evidence="10">
    <location>
        <begin position="1499"/>
        <end position="1535"/>
    </location>
</feature>
<keyword evidence="8" id="KW-0482">Metalloprotease</keyword>
<evidence type="ECO:0000259" key="11">
    <source>
        <dbReference type="PROSITE" id="PS52035"/>
    </source>
</evidence>
<feature type="compositionally biased region" description="Low complexity" evidence="10">
    <location>
        <begin position="1499"/>
        <end position="1510"/>
    </location>
</feature>
<gene>
    <name evidence="12" type="ORF">LSH36_996g01004</name>
</gene>
<dbReference type="Proteomes" id="UP001208570">
    <property type="component" value="Unassembled WGS sequence"/>
</dbReference>
<dbReference type="GO" id="GO:0004181">
    <property type="term" value="F:metallocarboxypeptidase activity"/>
    <property type="evidence" value="ECO:0007669"/>
    <property type="project" value="InterPro"/>
</dbReference>
<feature type="compositionally biased region" description="Low complexity" evidence="10">
    <location>
        <begin position="987"/>
        <end position="1005"/>
    </location>
</feature>
<dbReference type="InterPro" id="IPR050821">
    <property type="entry name" value="Cytosolic_carboxypeptidase"/>
</dbReference>
<evidence type="ECO:0000256" key="6">
    <source>
        <dbReference type="ARBA" id="ARBA00022801"/>
    </source>
</evidence>
<comment type="similarity">
    <text evidence="2 9">Belongs to the peptidase M14 family.</text>
</comment>
<keyword evidence="3" id="KW-0121">Carboxypeptidase</keyword>
<dbReference type="Gene3D" id="3.40.630.10">
    <property type="entry name" value="Zn peptidases"/>
    <property type="match status" value="1"/>
</dbReference>
<dbReference type="Pfam" id="PF00246">
    <property type="entry name" value="Peptidase_M14"/>
    <property type="match status" value="1"/>
</dbReference>
<comment type="cofactor">
    <cofactor evidence="1">
        <name>Zn(2+)</name>
        <dbReference type="ChEBI" id="CHEBI:29105"/>
    </cofactor>
</comment>
<evidence type="ECO:0000313" key="13">
    <source>
        <dbReference type="Proteomes" id="UP001208570"/>
    </source>
</evidence>
<evidence type="ECO:0000256" key="10">
    <source>
        <dbReference type="SAM" id="MobiDB-lite"/>
    </source>
</evidence>
<dbReference type="PANTHER" id="PTHR12756">
    <property type="entry name" value="CYTOSOLIC CARBOXYPEPTIDASE"/>
    <property type="match status" value="1"/>
</dbReference>
<proteinExistence type="inferred from homology"/>
<keyword evidence="13" id="KW-1185">Reference proteome</keyword>
<feature type="region of interest" description="Disordered" evidence="10">
    <location>
        <begin position="986"/>
        <end position="1009"/>
    </location>
</feature>
<keyword evidence="6" id="KW-0378">Hydrolase</keyword>
<evidence type="ECO:0000256" key="8">
    <source>
        <dbReference type="ARBA" id="ARBA00023049"/>
    </source>
</evidence>
<dbReference type="GO" id="GO:0008270">
    <property type="term" value="F:zinc ion binding"/>
    <property type="evidence" value="ECO:0007669"/>
    <property type="project" value="InterPro"/>
</dbReference>
<evidence type="ECO:0000256" key="5">
    <source>
        <dbReference type="ARBA" id="ARBA00022723"/>
    </source>
</evidence>
<reference evidence="12" key="1">
    <citation type="journal article" date="2023" name="Mol. Biol. Evol.">
        <title>Third-Generation Sequencing Reveals the Adaptive Role of the Epigenome in Three Deep-Sea Polychaetes.</title>
        <authorList>
            <person name="Perez M."/>
            <person name="Aroh O."/>
            <person name="Sun Y."/>
            <person name="Lan Y."/>
            <person name="Juniper S.K."/>
            <person name="Young C.R."/>
            <person name="Angers B."/>
            <person name="Qian P.Y."/>
        </authorList>
    </citation>
    <scope>NUCLEOTIDE SEQUENCE</scope>
    <source>
        <strain evidence="12">P08H-3</strain>
    </source>
</reference>
<evidence type="ECO:0000256" key="1">
    <source>
        <dbReference type="ARBA" id="ARBA00001947"/>
    </source>
</evidence>
<name>A0AAD9MQE0_9ANNE</name>
<evidence type="ECO:0000256" key="9">
    <source>
        <dbReference type="PROSITE-ProRule" id="PRU01379"/>
    </source>
</evidence>
<dbReference type="EMBL" id="JAODUP010000996">
    <property type="protein sequence ID" value="KAK2142102.1"/>
    <property type="molecule type" value="Genomic_DNA"/>
</dbReference>
<feature type="domain" description="Peptidase M14" evidence="11">
    <location>
        <begin position="330"/>
        <end position="601"/>
    </location>
</feature>
<feature type="region of interest" description="Disordered" evidence="10">
    <location>
        <begin position="677"/>
        <end position="760"/>
    </location>
</feature>
<feature type="active site" description="Proton donor/acceptor" evidence="9">
    <location>
        <position position="565"/>
    </location>
</feature>
<keyword evidence="5" id="KW-0479">Metal-binding</keyword>
<accession>A0AAD9MQE0</accession>
<evidence type="ECO:0000256" key="7">
    <source>
        <dbReference type="ARBA" id="ARBA00022833"/>
    </source>
</evidence>
<evidence type="ECO:0000256" key="4">
    <source>
        <dbReference type="ARBA" id="ARBA00022670"/>
    </source>
</evidence>
<feature type="region of interest" description="Disordered" evidence="10">
    <location>
        <begin position="1550"/>
        <end position="1614"/>
    </location>
</feature>
<feature type="region of interest" description="Disordered" evidence="10">
    <location>
        <begin position="1145"/>
        <end position="1264"/>
    </location>
</feature>
<dbReference type="GO" id="GO:0006508">
    <property type="term" value="P:proteolysis"/>
    <property type="evidence" value="ECO:0007669"/>
    <property type="project" value="UniProtKB-KW"/>
</dbReference>
<dbReference type="FunFam" id="3.40.630.10:FF:000011">
    <property type="entry name" value="cytosolic carboxypeptidase 2 isoform X1"/>
    <property type="match status" value="1"/>
</dbReference>
<sequence>MAGKEYYQDKDMHQPFSSVGSLAHRVVPQRQHTVLRGWVPFSHQTDWEQLLDSLRETEFFQKADNKTQEELLRTTQLVYSYQAGKMVPKLREPRQLFGFNAETGGVNQGARWPSEIQVLNEKIVHILDGPANPEPFYVKTGLEKTPMSRSHNGQGRVVYEYEPVVGSFFLRSRVGGCRSGCTQIAAELTSDDDKTLIFESRFESGNLFKAVQVGEFEYELWLRNDLYTNKHTQWFYFRVANTRANTTYRFTIVNLMKPDSLYNNGMKPLMYSERDAKEAKVGWKRSGNDIKYYRNNVGYTLGKTDRWHYSLTWTCQFKYDRDTVYFSHCYPYTYTNMQDYLSDITSDPVKSKLCKQRVLCRTLAGNLVYVLTITSPTKTPEEMKLRKAVVLTSRVHPGESNSSWMMKGFLDYLLGSSADAKLLRDTFVFKIVPMLNPDGVIVGNYRCSLAGRDLNRNYKTVLKDSFPSVWHTKTMIKKLIEEREVIVYCDLHGHSRKHNVFIYGCENHGNPQRRLKERIFPVMLSKNAPDKFHYEYCKFKVQRSKEGTGRVVMWNMGILNSFTMEATFAGSSISKKKGYHFSMADLEAMGYHFCDTLLDYCDPDNSKCTHIMLELEDKLRQEILQHLKQKEGQEVPDVNEINLDEAFTSDLESSDGGSDSSISDGLPAHLQYIAQKTSFNKKKRLRTRKERDKHKCSNTKEDSKKPASNTPVSMETEKKDLSKNTKSKTPSVKRPKSNEKTEKLNASTSTKDLPDDKSLNKVQPEGYLEALTNAYLRNGVLNAEQKRGGNPPLALDGICPHHEQTFAAQYMANHLQQFKYPGPQARRIMSEIKRLSASSASVCCGTKSAPRRLPSLVTLFTYRSETMTGVCVSQKTARFQFFRLRSCTVFNLSTEQGPLLDVSGTPAPSIRTPRGSALGGQIIPQLSLDDLPSTRILKYSKRMEPLRPIERHLHVVQPSQAMLMQLTPNQQQDDLSELPKYKFQMRGSSAGTKSSASAAKSHSPSMLERRTSGRHIVEFAAAQTRQQELAQNEAKAQDVDRDETSSPIKQHPPPFDEGLEKHHAYEFVKRGDGLKVGSLPGGDDLLVFLCASGTSAKSVVVGSGKPASRRTASRSVMARPWIEGPGIDGMVMLGPERPSGQLWDVGTTNKSGTAPSNQQDFISGNNSSDAEAPPVESRQGSAASVRIRSARKKYTPTTETGHSIPYVPTTSKHNFVVPPSTSDYVQVKTKERTSLLPSSHQQRPTQQQQQQAIQPQGKAKPLSLHSAAVSPHVNGLDGLNRITQINSQASDYKSSESEQKLIQEEMTSTMQSITEITESLLDPSQRASLSPTTGNFVEHFVKKTEAEISDIAAELQQQLHNVQHEDSSLPASSDSPTEGQPVDYEKNLTQGSSDTSGDVAYNTGPAIVPKKATKIIETEDGQSTVVTTYGTQFGNKVNGCYDMPSGRTVQKRHDALGKELFDKDRTMTTVGNSSRICRGNNRHGAEWLVDPEISHVSLASVSQQQPAAQSFLGGKQRPSGAEDGSSNGSHRDNATKSEADAAIDGVMDDHSAGRADLSHSSGPTKRMASSPTKISLMISRGHQREHNASGNQFHAYPLTRQPRPPVLRSMPKRR</sequence>
<feature type="compositionally biased region" description="Polar residues" evidence="10">
    <location>
        <begin position="1146"/>
        <end position="1169"/>
    </location>
</feature>
<feature type="compositionally biased region" description="Polar residues" evidence="10">
    <location>
        <begin position="1369"/>
        <end position="1378"/>
    </location>
</feature>
<dbReference type="PANTHER" id="PTHR12756:SF45">
    <property type="entry name" value="CYTOSOLIC CARBOXYPEPTIDASE NNA1"/>
    <property type="match status" value="1"/>
</dbReference>
<dbReference type="Pfam" id="PF18027">
    <property type="entry name" value="Pepdidase_M14_N"/>
    <property type="match status" value="1"/>
</dbReference>
<feature type="compositionally biased region" description="Polar residues" evidence="10">
    <location>
        <begin position="1387"/>
        <end position="1396"/>
    </location>
</feature>
<feature type="compositionally biased region" description="Basic and acidic residues" evidence="10">
    <location>
        <begin position="1035"/>
        <end position="1044"/>
    </location>
</feature>
<feature type="compositionally biased region" description="Polar residues" evidence="10">
    <location>
        <begin position="1558"/>
        <end position="1573"/>
    </location>
</feature>
<dbReference type="SUPFAM" id="SSF53187">
    <property type="entry name" value="Zn-dependent exopeptidases"/>
    <property type="match status" value="1"/>
</dbReference>
<feature type="compositionally biased region" description="Basic residues" evidence="10">
    <location>
        <begin position="679"/>
        <end position="688"/>
    </location>
</feature>
<feature type="compositionally biased region" description="Polar residues" evidence="10">
    <location>
        <begin position="1208"/>
        <end position="1224"/>
    </location>
</feature>
<dbReference type="InterPro" id="IPR040626">
    <property type="entry name" value="Pepdidase_M14_N"/>
</dbReference>
<keyword evidence="7" id="KW-0862">Zinc</keyword>
<dbReference type="Gene3D" id="2.60.40.3120">
    <property type="match status" value="1"/>
</dbReference>
<organism evidence="12 13">
    <name type="scientific">Paralvinella palmiformis</name>
    <dbReference type="NCBI Taxonomy" id="53620"/>
    <lineage>
        <taxon>Eukaryota</taxon>
        <taxon>Metazoa</taxon>
        <taxon>Spiralia</taxon>
        <taxon>Lophotrochozoa</taxon>
        <taxon>Annelida</taxon>
        <taxon>Polychaeta</taxon>
        <taxon>Sedentaria</taxon>
        <taxon>Canalipalpata</taxon>
        <taxon>Terebellida</taxon>
        <taxon>Terebelliformia</taxon>
        <taxon>Alvinellidae</taxon>
        <taxon>Paralvinella</taxon>
    </lineage>
</organism>
<feature type="region of interest" description="Disordered" evidence="10">
    <location>
        <begin position="1025"/>
        <end position="1058"/>
    </location>
</feature>
<evidence type="ECO:0000256" key="2">
    <source>
        <dbReference type="ARBA" id="ARBA00005988"/>
    </source>
</evidence>
<evidence type="ECO:0000313" key="12">
    <source>
        <dbReference type="EMBL" id="KAK2142102.1"/>
    </source>
</evidence>